<feature type="site" description="Important for catalytic activity" evidence="4">
    <location>
        <position position="171"/>
    </location>
</feature>
<dbReference type="InterPro" id="IPR013328">
    <property type="entry name" value="6PGD_dom2"/>
</dbReference>
<evidence type="ECO:0000313" key="8">
    <source>
        <dbReference type="EMBL" id="GJJ68109.1"/>
    </source>
</evidence>
<dbReference type="InterPro" id="IPR008927">
    <property type="entry name" value="6-PGluconate_DH-like_C_sf"/>
</dbReference>
<sequence>MVFAPLARTAAARASHWSVKSFHSSSANLHGVKRVGVLGAGQMGLGIALVAANVSKLPVLLLDSNEAQLNKGLKFMDSLLKKDIAKGRLTEQQADETRARVKTTQKMADFGDVDFVIEAVSENPALKATLFRDLAQATPKHAILASNTSSISITKIAAAAKGREEQVIGMHFMNPVPVMKLVEIIPGLATSNEVLRTTKDLAVAMGKTCTVSQDVPGFVANRLLMPYINEAIIAYETGIASKEDIDTTMKLGTNMPMGPLTLADFIGLDTCLAIMKVLHEQLGDTKYRPSVLLNKMVDAGWVGKKSGRGFYVY</sequence>
<name>A0A9P3LRR4_9FUNG</name>
<feature type="binding site" evidence="5">
    <location>
        <position position="174"/>
    </location>
    <ligand>
        <name>NAD(+)</name>
        <dbReference type="ChEBI" id="CHEBI:57540"/>
    </ligand>
</feature>
<dbReference type="OrthoDB" id="5958943at2759"/>
<dbReference type="SUPFAM" id="SSF48179">
    <property type="entry name" value="6-phosphogluconate dehydrogenase C-terminal domain-like"/>
    <property type="match status" value="1"/>
</dbReference>
<dbReference type="GO" id="GO:0070403">
    <property type="term" value="F:NAD+ binding"/>
    <property type="evidence" value="ECO:0007669"/>
    <property type="project" value="InterPro"/>
</dbReference>
<dbReference type="AlphaFoldDB" id="A0A9P3LRR4"/>
<keyword evidence="3" id="KW-0560">Oxidoreductase</keyword>
<keyword evidence="9" id="KW-1185">Reference proteome</keyword>
<dbReference type="PANTHER" id="PTHR48075">
    <property type="entry name" value="3-HYDROXYACYL-COA DEHYDROGENASE FAMILY PROTEIN"/>
    <property type="match status" value="1"/>
</dbReference>
<evidence type="ECO:0000259" key="7">
    <source>
        <dbReference type="Pfam" id="PF02737"/>
    </source>
</evidence>
<feature type="binding site" evidence="5">
    <location>
        <position position="122"/>
    </location>
    <ligand>
        <name>NAD(+)</name>
        <dbReference type="ChEBI" id="CHEBI:57540"/>
    </ligand>
</feature>
<comment type="similarity">
    <text evidence="2">Belongs to the 3-hydroxyacyl-CoA dehydrogenase family.</text>
</comment>
<dbReference type="PANTHER" id="PTHR48075:SF5">
    <property type="entry name" value="3-HYDROXYBUTYRYL-COA DEHYDROGENASE"/>
    <property type="match status" value="1"/>
</dbReference>
<dbReference type="InterPro" id="IPR036291">
    <property type="entry name" value="NAD(P)-bd_dom_sf"/>
</dbReference>
<protein>
    <submittedName>
        <fullName evidence="8">3-hydroxybutyryl-CoA dehydrogenase</fullName>
    </submittedName>
</protein>
<feature type="binding site" evidence="5">
    <location>
        <position position="149"/>
    </location>
    <ligand>
        <name>NAD(+)</name>
        <dbReference type="ChEBI" id="CHEBI:57540"/>
    </ligand>
</feature>
<dbReference type="Proteomes" id="UP000827284">
    <property type="component" value="Unassembled WGS sequence"/>
</dbReference>
<dbReference type="InterPro" id="IPR006108">
    <property type="entry name" value="3HC_DH_C"/>
</dbReference>
<feature type="binding site" evidence="5">
    <location>
        <position position="63"/>
    </location>
    <ligand>
        <name>NAD(+)</name>
        <dbReference type="ChEBI" id="CHEBI:57540"/>
    </ligand>
</feature>
<proteinExistence type="inferred from homology"/>
<dbReference type="FunFam" id="3.40.50.720:FF:000009">
    <property type="entry name" value="Fatty oxidation complex, alpha subunit"/>
    <property type="match status" value="1"/>
</dbReference>
<evidence type="ECO:0000256" key="1">
    <source>
        <dbReference type="ARBA" id="ARBA00005005"/>
    </source>
</evidence>
<feature type="domain" description="3-hydroxyacyl-CoA dehydrogenase NAD binding" evidence="7">
    <location>
        <begin position="35"/>
        <end position="214"/>
    </location>
</feature>
<dbReference type="GO" id="GO:0006631">
    <property type="term" value="P:fatty acid metabolic process"/>
    <property type="evidence" value="ECO:0007669"/>
    <property type="project" value="InterPro"/>
</dbReference>
<dbReference type="InterPro" id="IPR022694">
    <property type="entry name" value="3-OHacyl-CoA_DH"/>
</dbReference>
<evidence type="ECO:0000256" key="3">
    <source>
        <dbReference type="ARBA" id="ARBA00023002"/>
    </source>
</evidence>
<gene>
    <name evidence="8" type="ORF">EMPS_00455</name>
</gene>
<evidence type="ECO:0000313" key="9">
    <source>
        <dbReference type="Proteomes" id="UP000827284"/>
    </source>
</evidence>
<feature type="binding site" evidence="5">
    <location>
        <position position="305"/>
    </location>
    <ligand>
        <name>NAD(+)</name>
        <dbReference type="ChEBI" id="CHEBI:57540"/>
    </ligand>
</feature>
<organism evidence="8 9">
    <name type="scientific">Entomortierella parvispora</name>
    <dbReference type="NCBI Taxonomy" id="205924"/>
    <lineage>
        <taxon>Eukaryota</taxon>
        <taxon>Fungi</taxon>
        <taxon>Fungi incertae sedis</taxon>
        <taxon>Mucoromycota</taxon>
        <taxon>Mortierellomycotina</taxon>
        <taxon>Mortierellomycetes</taxon>
        <taxon>Mortierellales</taxon>
        <taxon>Mortierellaceae</taxon>
        <taxon>Entomortierella</taxon>
    </lineage>
</organism>
<dbReference type="EMBL" id="BQFW01000001">
    <property type="protein sequence ID" value="GJJ68109.1"/>
    <property type="molecule type" value="Genomic_DNA"/>
</dbReference>
<dbReference type="GO" id="GO:0016616">
    <property type="term" value="F:oxidoreductase activity, acting on the CH-OH group of donors, NAD or NADP as acceptor"/>
    <property type="evidence" value="ECO:0007669"/>
    <property type="project" value="InterPro"/>
</dbReference>
<dbReference type="PIRSF" id="PIRSF000105">
    <property type="entry name" value="HCDH"/>
    <property type="match status" value="1"/>
</dbReference>
<reference evidence="8" key="2">
    <citation type="journal article" date="2022" name="Microbiol. Resour. Announc.">
        <title>Whole-Genome Sequence of Entomortierella parvispora E1425, a Mucoromycotan Fungus Associated with Burkholderiaceae-Related Endosymbiotic Bacteria.</title>
        <authorList>
            <person name="Herlambang A."/>
            <person name="Guo Y."/>
            <person name="Takashima Y."/>
            <person name="Narisawa K."/>
            <person name="Ohta H."/>
            <person name="Nishizawa T."/>
        </authorList>
    </citation>
    <scope>NUCLEOTIDE SEQUENCE</scope>
    <source>
        <strain evidence="8">E1425</strain>
    </source>
</reference>
<accession>A0A9P3LRR4</accession>
<reference evidence="8" key="1">
    <citation type="submission" date="2021-11" db="EMBL/GenBank/DDBJ databases">
        <authorList>
            <person name="Herlambang A."/>
            <person name="Guo Y."/>
            <person name="Takashima Y."/>
            <person name="Nishizawa T."/>
        </authorList>
    </citation>
    <scope>NUCLEOTIDE SEQUENCE</scope>
    <source>
        <strain evidence="8">E1425</strain>
    </source>
</reference>
<evidence type="ECO:0000256" key="4">
    <source>
        <dbReference type="PIRSR" id="PIRSR000105-1"/>
    </source>
</evidence>
<dbReference type="SUPFAM" id="SSF51735">
    <property type="entry name" value="NAD(P)-binding Rossmann-fold domains"/>
    <property type="match status" value="1"/>
</dbReference>
<feature type="binding site" evidence="5">
    <location>
        <begin position="39"/>
        <end position="44"/>
    </location>
    <ligand>
        <name>NAD(+)</name>
        <dbReference type="ChEBI" id="CHEBI:57540"/>
    </ligand>
</feature>
<dbReference type="InterPro" id="IPR006176">
    <property type="entry name" value="3-OHacyl-CoA_DH_NAD-bd"/>
</dbReference>
<comment type="pathway">
    <text evidence="1">Lipid metabolism; fatty acid beta-oxidation.</text>
</comment>
<dbReference type="Gene3D" id="3.40.50.720">
    <property type="entry name" value="NAD(P)-binding Rossmann-like Domain"/>
    <property type="match status" value="1"/>
</dbReference>
<keyword evidence="5" id="KW-0520">NAD</keyword>
<feature type="binding site" evidence="5">
    <location>
        <position position="127"/>
    </location>
    <ligand>
        <name>NAD(+)</name>
        <dbReference type="ChEBI" id="CHEBI:57540"/>
    </ligand>
</feature>
<dbReference type="Pfam" id="PF00725">
    <property type="entry name" value="3HCDH"/>
    <property type="match status" value="1"/>
</dbReference>
<dbReference type="Pfam" id="PF02737">
    <property type="entry name" value="3HCDH_N"/>
    <property type="match status" value="1"/>
</dbReference>
<evidence type="ECO:0000256" key="2">
    <source>
        <dbReference type="ARBA" id="ARBA00009463"/>
    </source>
</evidence>
<comment type="caution">
    <text evidence="8">The sequence shown here is derived from an EMBL/GenBank/DDBJ whole genome shotgun (WGS) entry which is preliminary data.</text>
</comment>
<dbReference type="Gene3D" id="1.10.1040.10">
    <property type="entry name" value="N-(1-d-carboxylethyl)-l-norvaline Dehydrogenase, domain 2"/>
    <property type="match status" value="1"/>
</dbReference>
<evidence type="ECO:0000259" key="6">
    <source>
        <dbReference type="Pfam" id="PF00725"/>
    </source>
</evidence>
<feature type="domain" description="3-hydroxyacyl-CoA dehydrogenase C-terminal" evidence="6">
    <location>
        <begin position="217"/>
        <end position="313"/>
    </location>
</feature>
<evidence type="ECO:0000256" key="5">
    <source>
        <dbReference type="PIRSR" id="PIRSR000105-2"/>
    </source>
</evidence>